<name>A0A4Q0VQH7_9BACI</name>
<evidence type="ECO:0000313" key="9">
    <source>
        <dbReference type="Proteomes" id="UP000290649"/>
    </source>
</evidence>
<feature type="transmembrane region" description="Helical" evidence="6">
    <location>
        <begin position="20"/>
        <end position="39"/>
    </location>
</feature>
<proteinExistence type="predicted"/>
<dbReference type="GO" id="GO:0030420">
    <property type="term" value="P:establishment of competence for transformation"/>
    <property type="evidence" value="ECO:0007669"/>
    <property type="project" value="InterPro"/>
</dbReference>
<sequence length="794" mass="90727">MRFLLHQNSISKLNRHRRSIDLHGTIHILVVAAICSILLRIQGFHSISICFLLALLYLLYRNKENYVLLVCSSITLVVFYANPIYFEDPPLQPSTQILDGQITSIPRYNGNKISFEIKTPRKQTFQVNYHAKTSEELDDLKTLKIGTYCSLNGIYKELSIPRNFYSFDYKEHLATRNIFFQFTPTSFEKTNCMELSQNPFRLLQRYRQKGIQYIKDNFPEASQGIMIALLFGDRHEMNDQVLQAYQSLGIVHLLAVSGLHVGLVSGTIYFLLLRIGFTKEKTIELLLILLPIYAILAGGAPSVVRASAMSMVVILCIRARMKLNPLDGISFVCLILLLINPSYLLHLGFQLSFLVSYTLLVSATTILQRYTSWILQLLAVTILAQIVSFPLIIYHFYEISFWSIPLNLIYIPFVTLFTLPFAFVTFVCHILFPQPISDIILVIYDFIIATAHNGLEKIMALPYSSFLFGQPPLYIVALYYVAIGGIFYSWEKFNSTTSLLKSSSLFIIVLLLHWHLPYLTSEGEVTMLDVGQGESILIELPRRKAVYLIDTGGIVQTGFKPEFMKREREFDVGRDVVVPYLKAKGVRKIDKLILSHGHYDHIGGAEALIDVISVETILYGIGSVEGIYEKQLLEKFREIGTKIIFVKQGDYWRTGNSEFFILSPFGKEQSLNNRSIVLYTEFGGLKWLFPGDLEVEGERRLLENYPQLDVDVLKVGHHGSFTSTTEDLLEQVNPKIALISLGKNNLYGHPHKDVIERLNERNIKVFRTDQNGAIRYKFKQGTGYFETMIKEKVR</sequence>
<evidence type="ECO:0000313" key="8">
    <source>
        <dbReference type="EMBL" id="RXI99380.1"/>
    </source>
</evidence>
<dbReference type="OrthoDB" id="9761531at2"/>
<dbReference type="Gene3D" id="3.60.15.10">
    <property type="entry name" value="Ribonuclease Z/Hydroxyacylglutathione hydrolase-like"/>
    <property type="match status" value="1"/>
</dbReference>
<dbReference type="NCBIfam" id="TIGR00361">
    <property type="entry name" value="ComEC_Rec2"/>
    <property type="match status" value="1"/>
</dbReference>
<feature type="transmembrane region" description="Helical" evidence="6">
    <location>
        <begin position="67"/>
        <end position="86"/>
    </location>
</feature>
<protein>
    <submittedName>
        <fullName evidence="8">DNA internalization-related competence protein ComEC/Rec2</fullName>
    </submittedName>
</protein>
<evidence type="ECO:0000256" key="2">
    <source>
        <dbReference type="ARBA" id="ARBA00022475"/>
    </source>
</evidence>
<feature type="transmembrane region" description="Helical" evidence="6">
    <location>
        <begin position="439"/>
        <end position="460"/>
    </location>
</feature>
<evidence type="ECO:0000256" key="1">
    <source>
        <dbReference type="ARBA" id="ARBA00004651"/>
    </source>
</evidence>
<dbReference type="PANTHER" id="PTHR30619:SF1">
    <property type="entry name" value="RECOMBINATION PROTEIN 2"/>
    <property type="match status" value="1"/>
</dbReference>
<evidence type="ECO:0000259" key="7">
    <source>
        <dbReference type="SMART" id="SM00849"/>
    </source>
</evidence>
<feature type="transmembrane region" description="Helical" evidence="6">
    <location>
        <begin position="373"/>
        <end position="397"/>
    </location>
</feature>
<dbReference type="Pfam" id="PF00753">
    <property type="entry name" value="Lactamase_B"/>
    <property type="match status" value="1"/>
</dbReference>
<evidence type="ECO:0000256" key="3">
    <source>
        <dbReference type="ARBA" id="ARBA00022692"/>
    </source>
</evidence>
<organism evidence="8 9">
    <name type="scientific">Anaerobacillus alkaliphilus</name>
    <dbReference type="NCBI Taxonomy" id="1548597"/>
    <lineage>
        <taxon>Bacteria</taxon>
        <taxon>Bacillati</taxon>
        <taxon>Bacillota</taxon>
        <taxon>Bacilli</taxon>
        <taxon>Bacillales</taxon>
        <taxon>Bacillaceae</taxon>
        <taxon>Anaerobacillus</taxon>
    </lineage>
</organism>
<dbReference type="InterPro" id="IPR036866">
    <property type="entry name" value="RibonucZ/Hydroxyglut_hydro"/>
</dbReference>
<reference evidence="8 9" key="1">
    <citation type="journal article" date="2019" name="Int. J. Syst. Evol. Microbiol.">
        <title>Anaerobacillus alkaliphilus sp. nov., a novel alkaliphilic and moderately halophilic bacterium.</title>
        <authorList>
            <person name="Borsodi A.K."/>
            <person name="Aszalos J.M."/>
            <person name="Bihari P."/>
            <person name="Nagy I."/>
            <person name="Schumann P."/>
            <person name="Sproer C."/>
            <person name="Kovacs A.L."/>
            <person name="Boka K."/>
            <person name="Dobosy P."/>
            <person name="Ovari M."/>
            <person name="Szili-Kovacs T."/>
            <person name="Toth E."/>
        </authorList>
    </citation>
    <scope>NUCLEOTIDE SEQUENCE [LARGE SCALE GENOMIC DNA]</scope>
    <source>
        <strain evidence="8 9">B16-10</strain>
    </source>
</reference>
<accession>A0A4Q0VQH7</accession>
<dbReference type="CDD" id="cd07731">
    <property type="entry name" value="ComA-like_MBL-fold"/>
    <property type="match status" value="1"/>
</dbReference>
<keyword evidence="2" id="KW-1003">Cell membrane</keyword>
<dbReference type="InterPro" id="IPR025405">
    <property type="entry name" value="DUF4131"/>
</dbReference>
<feature type="transmembrane region" description="Helical" evidence="6">
    <location>
        <begin position="45"/>
        <end position="60"/>
    </location>
</feature>
<feature type="transmembrane region" description="Helical" evidence="6">
    <location>
        <begin position="472"/>
        <end position="490"/>
    </location>
</feature>
<dbReference type="InterPro" id="IPR052159">
    <property type="entry name" value="Competence_DNA_uptake"/>
</dbReference>
<dbReference type="InterPro" id="IPR035681">
    <property type="entry name" value="ComA-like_MBL"/>
</dbReference>
<dbReference type="InterPro" id="IPR001279">
    <property type="entry name" value="Metallo-B-lactamas"/>
</dbReference>
<keyword evidence="9" id="KW-1185">Reference proteome</keyword>
<dbReference type="EMBL" id="QOUX01000045">
    <property type="protein sequence ID" value="RXI99380.1"/>
    <property type="molecule type" value="Genomic_DNA"/>
</dbReference>
<feature type="transmembrane region" description="Helical" evidence="6">
    <location>
        <begin position="499"/>
        <end position="516"/>
    </location>
</feature>
<feature type="transmembrane region" description="Helical" evidence="6">
    <location>
        <begin position="409"/>
        <end position="432"/>
    </location>
</feature>
<keyword evidence="3 6" id="KW-0812">Transmembrane</keyword>
<evidence type="ECO:0000256" key="5">
    <source>
        <dbReference type="ARBA" id="ARBA00023136"/>
    </source>
</evidence>
<evidence type="ECO:0000256" key="6">
    <source>
        <dbReference type="SAM" id="Phobius"/>
    </source>
</evidence>
<dbReference type="InterPro" id="IPR004477">
    <property type="entry name" value="ComEC_N"/>
</dbReference>
<dbReference type="InterPro" id="IPR004797">
    <property type="entry name" value="Competence_ComEC/Rec2"/>
</dbReference>
<feature type="transmembrane region" description="Helical" evidence="6">
    <location>
        <begin position="250"/>
        <end position="273"/>
    </location>
</feature>
<dbReference type="Pfam" id="PF13567">
    <property type="entry name" value="DUF4131"/>
    <property type="match status" value="1"/>
</dbReference>
<dbReference type="SMART" id="SM00849">
    <property type="entry name" value="Lactamase_B"/>
    <property type="match status" value="1"/>
</dbReference>
<comment type="subcellular location">
    <subcellularLocation>
        <location evidence="1">Cell membrane</location>
        <topology evidence="1">Multi-pass membrane protein</topology>
    </subcellularLocation>
</comment>
<feature type="domain" description="Metallo-beta-lactamase" evidence="7">
    <location>
        <begin position="532"/>
        <end position="743"/>
    </location>
</feature>
<dbReference type="SUPFAM" id="SSF56281">
    <property type="entry name" value="Metallo-hydrolase/oxidoreductase"/>
    <property type="match status" value="1"/>
</dbReference>
<dbReference type="PANTHER" id="PTHR30619">
    <property type="entry name" value="DNA INTERNALIZATION/COMPETENCE PROTEIN COMEC/REC2"/>
    <property type="match status" value="1"/>
</dbReference>
<keyword evidence="5 6" id="KW-0472">Membrane</keyword>
<keyword evidence="4 6" id="KW-1133">Transmembrane helix</keyword>
<dbReference type="Pfam" id="PF03772">
    <property type="entry name" value="Competence"/>
    <property type="match status" value="1"/>
</dbReference>
<dbReference type="NCBIfam" id="TIGR00360">
    <property type="entry name" value="ComEC_N-term"/>
    <property type="match status" value="1"/>
</dbReference>
<feature type="transmembrane region" description="Helical" evidence="6">
    <location>
        <begin position="328"/>
        <end position="361"/>
    </location>
</feature>
<comment type="caution">
    <text evidence="8">The sequence shown here is derived from an EMBL/GenBank/DDBJ whole genome shotgun (WGS) entry which is preliminary data.</text>
</comment>
<evidence type="ECO:0000256" key="4">
    <source>
        <dbReference type="ARBA" id="ARBA00022989"/>
    </source>
</evidence>
<dbReference type="AlphaFoldDB" id="A0A4Q0VQH7"/>
<dbReference type="GO" id="GO:0005886">
    <property type="term" value="C:plasma membrane"/>
    <property type="evidence" value="ECO:0007669"/>
    <property type="project" value="UniProtKB-SubCell"/>
</dbReference>
<feature type="transmembrane region" description="Helical" evidence="6">
    <location>
        <begin position="285"/>
        <end position="308"/>
    </location>
</feature>
<dbReference type="Proteomes" id="UP000290649">
    <property type="component" value="Unassembled WGS sequence"/>
</dbReference>
<gene>
    <name evidence="8" type="ORF">DS745_14200</name>
</gene>